<dbReference type="InterPro" id="IPR050613">
    <property type="entry name" value="Sec_Metabolite_Reg"/>
</dbReference>
<feature type="compositionally biased region" description="Low complexity" evidence="4">
    <location>
        <begin position="47"/>
        <end position="59"/>
    </location>
</feature>
<evidence type="ECO:0000313" key="7">
    <source>
        <dbReference type="EMBL" id="GAA96957.1"/>
    </source>
</evidence>
<sequence>MNTKQQTDSNSLSAPSPSGNNYYNQSTPVRGRSVLPPLQNLVPVREGQSQGQQSQQPPQLRHLLFTDPVKPRTDDARMQSQLPPMLSGQSRQYAPANYYVAGQYQQPPAQQRHVHERDESGDDDSGESDSPEGSHSQHRSNKSRRIQSESVSGHGGYEGSGSPRQTDEPKKRKRNRQALSCSECKRRKIKCDRKIPCEACIRRKEPELCRWEDAKKVLAPQPFATTTDLDALRAKVNTVEHDLVSLREIVYRAHANPSSLMTDPPRVAVGLDFPQPRRSSPKPAVTMTVPRAQDMDSDTEDAALVLEELALGHRRNQFDLTSRQKGTKSLYIGDPTTEEKPRIKRFMLQDIGPEDKQPSQNQVGLSPTSALSKFADPVYRNSVILSTVLEVLPARPAADALIALYFDEVHRVTAAVHRPSFMSDYASFWVMLDKGRPQDVSYSWLGLYCAVLCNAACTVDCYKDTGKRTNAYLDGFSREDLIALPRVWHDASLTCLSLAECMRFPQIRVLQAVIVLSVYFSFSGQKQAGHIWTVTCIKIAQLLGLHRLGSDETKMPADDPAWPPGSSSLKREMAKRIWWIIVSMDFHNNDKMGLSDPVLRAGDYDTAQPFNLNDDDLGLHVQVTPRPVTEITDVSLDIFKMRMAEHHRHVIAEFRGPNAVKYENVMEIDRLYRASLAEKGPQVAAEADDEGLDLKMTWLVNMLRSGIQNRLMRLHRPYMVKGFRDIRYAHSTQVSVSCARTILRCHRVLHATNAPIMRFWWLFFHSIGASVVLYLNVFNMIKTNHSEQEIAEQLAELGGALDTFRFGTTSCFNLVRTVASGGMLALSSLRDEADKLLADRRTSGRVAKRKSKADDNSGDGFASTLKRAAAAAHTAQAFPASPHSTSPSTGNDPIVSPSLSNTSHPSHRASLGYSDVTTPDSGVMPDLGSDATALLTSMGLLGGNTQSKAGADSNGAMLPPSDNNSFGPLDIPFEPYFGQPGLQYTAPGAVSLPEMPGAEGFDLNLWTNSYSLQGTGF</sequence>
<dbReference type="PANTHER" id="PTHR31001">
    <property type="entry name" value="UNCHARACTERIZED TRANSCRIPTIONAL REGULATORY PROTEIN"/>
    <property type="match status" value="1"/>
</dbReference>
<keyword evidence="2" id="KW-0479">Metal-binding</keyword>
<feature type="compositionally biased region" description="Acidic residues" evidence="4">
    <location>
        <begin position="119"/>
        <end position="130"/>
    </location>
</feature>
<gene>
    <name evidence="7" type="primary">Mo03631</name>
    <name evidence="7" type="ORF">E5Q_03631</name>
</gene>
<keyword evidence="5" id="KW-0812">Transmembrane</keyword>
<dbReference type="STRING" id="764103.G7E297"/>
<dbReference type="SMART" id="SM00906">
    <property type="entry name" value="Fungal_trans"/>
    <property type="match status" value="1"/>
</dbReference>
<proteinExistence type="predicted"/>
<evidence type="ECO:0000256" key="2">
    <source>
        <dbReference type="ARBA" id="ARBA00022723"/>
    </source>
</evidence>
<dbReference type="GO" id="GO:0008270">
    <property type="term" value="F:zinc ion binding"/>
    <property type="evidence" value="ECO:0007669"/>
    <property type="project" value="InterPro"/>
</dbReference>
<reference evidence="7 8" key="1">
    <citation type="journal article" date="2011" name="J. Gen. Appl. Microbiol.">
        <title>Draft genome sequencing of the enigmatic basidiomycete Mixia osmundae.</title>
        <authorList>
            <person name="Nishida H."/>
            <person name="Nagatsuka Y."/>
            <person name="Sugiyama J."/>
        </authorList>
    </citation>
    <scope>NUCLEOTIDE SEQUENCE [LARGE SCALE GENOMIC DNA]</scope>
    <source>
        <strain evidence="8">CBS 9802 / IAM 14324 / JCM 22182 / KY 12970</strain>
    </source>
</reference>
<dbReference type="Gene3D" id="4.10.240.10">
    <property type="entry name" value="Zn(2)-C6 fungal-type DNA-binding domain"/>
    <property type="match status" value="1"/>
</dbReference>
<dbReference type="InterPro" id="IPR001138">
    <property type="entry name" value="Zn2Cys6_DnaBD"/>
</dbReference>
<dbReference type="eggNOG" id="ENOG502QSY9">
    <property type="taxonomic scope" value="Eukaryota"/>
</dbReference>
<evidence type="ECO:0000313" key="8">
    <source>
        <dbReference type="Proteomes" id="UP000009131"/>
    </source>
</evidence>
<organism evidence="7 8">
    <name type="scientific">Mixia osmundae (strain CBS 9802 / IAM 14324 / JCM 22182 / KY 12970)</name>
    <dbReference type="NCBI Taxonomy" id="764103"/>
    <lineage>
        <taxon>Eukaryota</taxon>
        <taxon>Fungi</taxon>
        <taxon>Dikarya</taxon>
        <taxon>Basidiomycota</taxon>
        <taxon>Pucciniomycotina</taxon>
        <taxon>Mixiomycetes</taxon>
        <taxon>Mixiales</taxon>
        <taxon>Mixiaceae</taxon>
        <taxon>Mixia</taxon>
    </lineage>
</organism>
<keyword evidence="8" id="KW-1185">Reference proteome</keyword>
<feature type="region of interest" description="Disordered" evidence="4">
    <location>
        <begin position="106"/>
        <end position="179"/>
    </location>
</feature>
<dbReference type="GO" id="GO:0006351">
    <property type="term" value="P:DNA-templated transcription"/>
    <property type="evidence" value="ECO:0007669"/>
    <property type="project" value="InterPro"/>
</dbReference>
<evidence type="ECO:0000256" key="5">
    <source>
        <dbReference type="SAM" id="Phobius"/>
    </source>
</evidence>
<dbReference type="GO" id="GO:0003677">
    <property type="term" value="F:DNA binding"/>
    <property type="evidence" value="ECO:0007669"/>
    <property type="project" value="InterPro"/>
</dbReference>
<dbReference type="RefSeq" id="XP_014565400.1">
    <property type="nucleotide sequence ID" value="XM_014709914.1"/>
</dbReference>
<dbReference type="EMBL" id="BABT02000110">
    <property type="protein sequence ID" value="GAA96957.1"/>
    <property type="molecule type" value="Genomic_DNA"/>
</dbReference>
<evidence type="ECO:0000256" key="1">
    <source>
        <dbReference type="ARBA" id="ARBA00004123"/>
    </source>
</evidence>
<dbReference type="SUPFAM" id="SSF57701">
    <property type="entry name" value="Zn2/Cys6 DNA-binding domain"/>
    <property type="match status" value="1"/>
</dbReference>
<accession>G7E297</accession>
<comment type="subcellular location">
    <subcellularLocation>
        <location evidence="1">Nucleus</location>
    </subcellularLocation>
</comment>
<dbReference type="PROSITE" id="PS50048">
    <property type="entry name" value="ZN2_CY6_FUNGAL_2"/>
    <property type="match status" value="1"/>
</dbReference>
<keyword evidence="3" id="KW-0539">Nucleus</keyword>
<dbReference type="InParanoid" id="G7E297"/>
<dbReference type="CDD" id="cd00067">
    <property type="entry name" value="GAL4"/>
    <property type="match status" value="1"/>
</dbReference>
<dbReference type="CDD" id="cd12148">
    <property type="entry name" value="fungal_TF_MHR"/>
    <property type="match status" value="1"/>
</dbReference>
<evidence type="ECO:0000259" key="6">
    <source>
        <dbReference type="PROSITE" id="PS50048"/>
    </source>
</evidence>
<dbReference type="OrthoDB" id="3362851at2759"/>
<feature type="compositionally biased region" description="Basic residues" evidence="4">
    <location>
        <begin position="136"/>
        <end position="145"/>
    </location>
</feature>
<dbReference type="PANTHER" id="PTHR31001:SF76">
    <property type="entry name" value="ZN(2)-C6 FUNGAL-TYPE DOMAIN-CONTAINING PROTEIN"/>
    <property type="match status" value="1"/>
</dbReference>
<comment type="caution">
    <text evidence="7">The sequence shown here is derived from an EMBL/GenBank/DDBJ whole genome shotgun (WGS) entry which is preliminary data.</text>
</comment>
<feature type="domain" description="Zn(2)-C6 fungal-type" evidence="6">
    <location>
        <begin position="180"/>
        <end position="211"/>
    </location>
</feature>
<dbReference type="Pfam" id="PF00172">
    <property type="entry name" value="Zn_clus"/>
    <property type="match status" value="1"/>
</dbReference>
<feature type="compositionally biased region" description="Polar residues" evidence="4">
    <location>
        <begin position="78"/>
        <end position="91"/>
    </location>
</feature>
<keyword evidence="5" id="KW-1133">Transmembrane helix</keyword>
<dbReference type="AlphaFoldDB" id="G7E297"/>
<feature type="compositionally biased region" description="Polar residues" evidence="4">
    <location>
        <begin position="1"/>
        <end position="28"/>
    </location>
</feature>
<dbReference type="Proteomes" id="UP000009131">
    <property type="component" value="Unassembled WGS sequence"/>
</dbReference>
<dbReference type="InterPro" id="IPR036864">
    <property type="entry name" value="Zn2-C6_fun-type_DNA-bd_sf"/>
</dbReference>
<feature type="transmembrane region" description="Helical" evidence="5">
    <location>
        <begin position="759"/>
        <end position="778"/>
    </location>
</feature>
<dbReference type="HOGENOM" id="CLU_281064_0_0_1"/>
<dbReference type="GO" id="GO:0000981">
    <property type="term" value="F:DNA-binding transcription factor activity, RNA polymerase II-specific"/>
    <property type="evidence" value="ECO:0007669"/>
    <property type="project" value="InterPro"/>
</dbReference>
<dbReference type="PROSITE" id="PS00463">
    <property type="entry name" value="ZN2_CY6_FUNGAL_1"/>
    <property type="match status" value="1"/>
</dbReference>
<dbReference type="Pfam" id="PF04082">
    <property type="entry name" value="Fungal_trans"/>
    <property type="match status" value="1"/>
</dbReference>
<feature type="region of interest" description="Disordered" evidence="4">
    <location>
        <begin position="1"/>
        <end position="91"/>
    </location>
</feature>
<reference evidence="7 8" key="2">
    <citation type="journal article" date="2012" name="Open Biol.">
        <title>Characteristics of nucleosomes and linker DNA regions on the genome of the basidiomycete Mixia osmundae revealed by mono- and dinucleosome mapping.</title>
        <authorList>
            <person name="Nishida H."/>
            <person name="Kondo S."/>
            <person name="Matsumoto T."/>
            <person name="Suzuki Y."/>
            <person name="Yoshikawa H."/>
            <person name="Taylor T.D."/>
            <person name="Sugiyama J."/>
        </authorList>
    </citation>
    <scope>NUCLEOTIDE SEQUENCE [LARGE SCALE GENOMIC DNA]</scope>
    <source>
        <strain evidence="8">CBS 9802 / IAM 14324 / JCM 22182 / KY 12970</strain>
    </source>
</reference>
<dbReference type="OMA" id="YFECAQS"/>
<dbReference type="GO" id="GO:0005634">
    <property type="term" value="C:nucleus"/>
    <property type="evidence" value="ECO:0007669"/>
    <property type="project" value="UniProtKB-SubCell"/>
</dbReference>
<feature type="region of interest" description="Disordered" evidence="4">
    <location>
        <begin position="872"/>
        <end position="921"/>
    </location>
</feature>
<dbReference type="SMART" id="SM00066">
    <property type="entry name" value="GAL4"/>
    <property type="match status" value="1"/>
</dbReference>
<keyword evidence="5" id="KW-0472">Membrane</keyword>
<feature type="compositionally biased region" description="Polar residues" evidence="4">
    <location>
        <begin position="882"/>
        <end position="904"/>
    </location>
</feature>
<dbReference type="InterPro" id="IPR007219">
    <property type="entry name" value="XnlR_reg_dom"/>
</dbReference>
<evidence type="ECO:0000256" key="4">
    <source>
        <dbReference type="SAM" id="MobiDB-lite"/>
    </source>
</evidence>
<protein>
    <recommendedName>
        <fullName evidence="6">Zn(2)-C6 fungal-type domain-containing protein</fullName>
    </recommendedName>
</protein>
<name>G7E297_MIXOS</name>
<evidence type="ECO:0000256" key="3">
    <source>
        <dbReference type="ARBA" id="ARBA00023242"/>
    </source>
</evidence>